<dbReference type="EMBL" id="OU900095">
    <property type="protein sequence ID" value="CAG9859236.1"/>
    <property type="molecule type" value="Genomic_DNA"/>
</dbReference>
<name>A0A9N9TRU0_PHYSR</name>
<keyword evidence="3" id="KW-1185">Reference proteome</keyword>
<dbReference type="Proteomes" id="UP001153712">
    <property type="component" value="Chromosome 2"/>
</dbReference>
<reference evidence="2" key="1">
    <citation type="submission" date="2022-01" db="EMBL/GenBank/DDBJ databases">
        <authorList>
            <person name="King R."/>
        </authorList>
    </citation>
    <scope>NUCLEOTIDE SEQUENCE</scope>
</reference>
<feature type="region of interest" description="Disordered" evidence="1">
    <location>
        <begin position="1"/>
        <end position="27"/>
    </location>
</feature>
<evidence type="ECO:0000256" key="1">
    <source>
        <dbReference type="SAM" id="MobiDB-lite"/>
    </source>
</evidence>
<accession>A0A9N9TRU0</accession>
<gene>
    <name evidence="2" type="ORF">PHYEVI_LOCUS5610</name>
</gene>
<proteinExistence type="predicted"/>
<evidence type="ECO:0000313" key="3">
    <source>
        <dbReference type="Proteomes" id="UP001153712"/>
    </source>
</evidence>
<dbReference type="OrthoDB" id="6723723at2759"/>
<protein>
    <submittedName>
        <fullName evidence="2">Uncharacterized protein</fullName>
    </submittedName>
</protein>
<feature type="region of interest" description="Disordered" evidence="1">
    <location>
        <begin position="326"/>
        <end position="345"/>
    </location>
</feature>
<feature type="region of interest" description="Disordered" evidence="1">
    <location>
        <begin position="433"/>
        <end position="456"/>
    </location>
</feature>
<sequence length="566" mass="65031">MEKQEKPEMKKQKESDRDLETSNKEEINEDRHRPYLIHSSAYSILTDQILMLMPSERNVLLSMNAYELHKVNPAHPRNSEAPTHVILFCIRFIADDVFQPIGGLLTYQHVDQSRILAECVKAYINDLWKLNLHVIATVSPPFELFKNILSHLITNIDINNHLDVITYSVEPITEIIHIYDVQFLIISLQDLLRAGDVLFKTHVDNTRGFVASWRDMFVVLNVAPEFKMLSDFFLSKDNVQRRAHIFTEQIFVKYLEVKESGLLSESSEGCIELLNVIRSFLKFFEYDFVHPQEYLTSDWSDLLDVLTTMTFQQSRVLVKSGNVALEEPKKPKSKKKSSREKMKAPKNDIFAKTSDGCASPFEDFCEAFRRTNCSGASNKDSKHSKTEAYDVKGALREMNCDINLVNYGKEGASSDEEKKRLLDVRSTSNEDIPTKCKAYDTSNKENSEKSDKEKRRNVEGYVRKIDEPPDCNNTNNFKGNSITQEFICTVKGIRHLMSLMVEKGVEQIKPDALIVEHIDYLVTKIQSAINNVKSVHYYGHTYEFMDTNLAFSTLSNTHGLYLVSKD</sequence>
<evidence type="ECO:0000313" key="2">
    <source>
        <dbReference type="EMBL" id="CAG9859236.1"/>
    </source>
</evidence>
<organism evidence="2 3">
    <name type="scientific">Phyllotreta striolata</name>
    <name type="common">Striped flea beetle</name>
    <name type="synonym">Crioceris striolata</name>
    <dbReference type="NCBI Taxonomy" id="444603"/>
    <lineage>
        <taxon>Eukaryota</taxon>
        <taxon>Metazoa</taxon>
        <taxon>Ecdysozoa</taxon>
        <taxon>Arthropoda</taxon>
        <taxon>Hexapoda</taxon>
        <taxon>Insecta</taxon>
        <taxon>Pterygota</taxon>
        <taxon>Neoptera</taxon>
        <taxon>Endopterygota</taxon>
        <taxon>Coleoptera</taxon>
        <taxon>Polyphaga</taxon>
        <taxon>Cucujiformia</taxon>
        <taxon>Chrysomeloidea</taxon>
        <taxon>Chrysomelidae</taxon>
        <taxon>Galerucinae</taxon>
        <taxon>Alticini</taxon>
        <taxon>Phyllotreta</taxon>
    </lineage>
</organism>
<dbReference type="AlphaFoldDB" id="A0A9N9TRU0"/>